<dbReference type="EMBL" id="JH603170">
    <property type="protein sequence ID" value="EIC20479.1"/>
    <property type="molecule type" value="Genomic_DNA"/>
</dbReference>
<dbReference type="RefSeq" id="WP_009150882.1">
    <property type="nucleotide sequence ID" value="NZ_CP121471.1"/>
</dbReference>
<protein>
    <submittedName>
        <fullName evidence="2">Positive regulator of sigma E activity</fullName>
    </submittedName>
</protein>
<keyword evidence="1" id="KW-1133">Transmembrane helix</keyword>
<dbReference type="InterPro" id="IPR007359">
    <property type="entry name" value="SigmaE_reg_RseC_MucC"/>
</dbReference>
<proteinExistence type="predicted"/>
<organism evidence="2 3">
    <name type="scientific">Thiorhodovibrio frisius</name>
    <dbReference type="NCBI Taxonomy" id="631362"/>
    <lineage>
        <taxon>Bacteria</taxon>
        <taxon>Pseudomonadati</taxon>
        <taxon>Pseudomonadota</taxon>
        <taxon>Gammaproteobacteria</taxon>
        <taxon>Chromatiales</taxon>
        <taxon>Chromatiaceae</taxon>
        <taxon>Thiorhodovibrio</taxon>
    </lineage>
</organism>
<evidence type="ECO:0000313" key="3">
    <source>
        <dbReference type="Proteomes" id="UP000002964"/>
    </source>
</evidence>
<evidence type="ECO:0000313" key="2">
    <source>
        <dbReference type="EMBL" id="EIC20479.1"/>
    </source>
</evidence>
<name>H8Z572_9GAMM</name>
<dbReference type="HOGENOM" id="CLU_124911_0_2_6"/>
<sequence length="159" mass="15943">MIEQPARVLQVLPATSSQPERLRIEVARRSACGGCAHASGCGTAALAGLFGERALRLELPMPEATKPPGPGDDIQLGIAPQALLGAAALAYVLPVLLMLLGAGLGEHLAGDALSVPLAALGLGAGLALGGLLIRARKGAGPLISASVLLARADSSHIKR</sequence>
<dbReference type="PIRSF" id="PIRSF004923">
    <property type="entry name" value="RseC"/>
    <property type="match status" value="1"/>
</dbReference>
<keyword evidence="3" id="KW-1185">Reference proteome</keyword>
<dbReference type="InterPro" id="IPR026268">
    <property type="entry name" value="RseC"/>
</dbReference>
<dbReference type="AlphaFoldDB" id="H8Z572"/>
<feature type="transmembrane region" description="Helical" evidence="1">
    <location>
        <begin position="82"/>
        <end position="101"/>
    </location>
</feature>
<reference evidence="3" key="1">
    <citation type="submission" date="2011-06" db="EMBL/GenBank/DDBJ databases">
        <authorList>
            <consortium name="US DOE Joint Genome Institute (JGI-PGF)"/>
            <person name="Lucas S."/>
            <person name="Han J."/>
            <person name="Lapidus A."/>
            <person name="Cheng J.-F."/>
            <person name="Goodwin L."/>
            <person name="Pitluck S."/>
            <person name="Peters L."/>
            <person name="Land M.L."/>
            <person name="Hauser L."/>
            <person name="Vogl K."/>
            <person name="Liu Z."/>
            <person name="Overmann J."/>
            <person name="Frigaard N.-U."/>
            <person name="Bryant D.A."/>
            <person name="Woyke T.J."/>
        </authorList>
    </citation>
    <scope>NUCLEOTIDE SEQUENCE [LARGE SCALE GENOMIC DNA]</scope>
    <source>
        <strain evidence="3">970</strain>
    </source>
</reference>
<feature type="transmembrane region" description="Helical" evidence="1">
    <location>
        <begin position="113"/>
        <end position="133"/>
    </location>
</feature>
<accession>H8Z572</accession>
<evidence type="ECO:0000256" key="1">
    <source>
        <dbReference type="SAM" id="Phobius"/>
    </source>
</evidence>
<dbReference type="PANTHER" id="PTHR35867">
    <property type="entry name" value="PROTEIN RSEC"/>
    <property type="match status" value="1"/>
</dbReference>
<reference evidence="2 3" key="2">
    <citation type="submission" date="2011-11" db="EMBL/GenBank/DDBJ databases">
        <authorList>
            <consortium name="US DOE Joint Genome Institute"/>
            <person name="Lucas S."/>
            <person name="Han J."/>
            <person name="Lapidus A."/>
            <person name="Cheng J.-F."/>
            <person name="Goodwin L."/>
            <person name="Pitluck S."/>
            <person name="Peters L."/>
            <person name="Ovchinnikova G."/>
            <person name="Zhang X."/>
            <person name="Detter J.C."/>
            <person name="Han C."/>
            <person name="Tapia R."/>
            <person name="Land M."/>
            <person name="Hauser L."/>
            <person name="Kyrpides N."/>
            <person name="Ivanova N."/>
            <person name="Pagani I."/>
            <person name="Vogl K."/>
            <person name="Liu Z."/>
            <person name="Overmann J."/>
            <person name="Frigaard N.-U."/>
            <person name="Bryant D."/>
            <person name="Woyke T."/>
        </authorList>
    </citation>
    <scope>NUCLEOTIDE SEQUENCE [LARGE SCALE GENOMIC DNA]</scope>
    <source>
        <strain evidence="2 3">970</strain>
    </source>
</reference>
<dbReference type="PANTHER" id="PTHR35867:SF1">
    <property type="entry name" value="PROTEIN RSEC"/>
    <property type="match status" value="1"/>
</dbReference>
<dbReference type="eggNOG" id="COG3086">
    <property type="taxonomic scope" value="Bacteria"/>
</dbReference>
<keyword evidence="1" id="KW-0812">Transmembrane</keyword>
<keyword evidence="1" id="KW-0472">Membrane</keyword>
<dbReference type="Pfam" id="PF04246">
    <property type="entry name" value="RseC_MucC"/>
    <property type="match status" value="1"/>
</dbReference>
<dbReference type="STRING" id="631362.Thi970DRAFT_04116"/>
<gene>
    <name evidence="2" type="ORF">Thi970DRAFT_04116</name>
</gene>
<dbReference type="Proteomes" id="UP000002964">
    <property type="component" value="Unassembled WGS sequence"/>
</dbReference>